<name>T0RQ82_SAPDV</name>
<sequence length="791" mass="87985">MGLAKRVPEILGLLFTATTGSLFYCLAFSKYIRSSDTVNNMLGYNTAALALHQRMLPYLDLDALSAGYGTPITYAMLNMNETGISMRMRLSAATLDLNHMVTPGSALFFSNMALATLGLNVTSFPVACAWATNTTKGISVTTKYSTSMAGKPNAGVTWAGINNLPTTIKATTNIATLTAMVVDAVNGRCQYNLKLFHNEAFELWTPTMMSFNIYETNLQVIDTGARPLKWTFNPNEATFSWFFYRPRSSEFNNVALASQLLTIVIILSGFVRRVSFSTPSGHKKSLFRFSVDPLSSQAKYYNAGLVNFLEVYIIVADRYMFFRTVNALDFFMANDWGFSRWLMYFNYANLMGSVFWFVLGMHKAIALLLYGISSVSKRTMAIKAKKRRRLSHVRYDSHGARKADKKSPSRKTSKSKPVGSGFNSFTGIEPREYSGSFQRETTSEWIVLVKEATRPRPDLILACMLLFPSVYYAGFFGGATAWAPLSTLSYSALGSNLGADLMMWNLIVCAVVTLPLNGLYLIWEYRGMAGNGWVQLRQPARAYYNDIVLLKPNERLAVVTEGQIDSILGIIKLSMTKRRLQKLGETVQVAYSLTIHEVMHDYVISELEAIFTVFLAVDIEATYGCLVQHPVGPNPFYKYPVCEISNYRHRGVLLTWPRPTKPGIDEWDFQQMFLKRIHLVGSSNNPTFLGHDASVAIDETTAVGDDVVAATELPMASRSKVKALPELKNPPRLRSSEAALDQRTVTDSFASPLRRTVFEASELNVEGPDGNSDDPEVTTTPVYAATSLCES</sequence>
<organism evidence="3 4">
    <name type="scientific">Saprolegnia diclina (strain VS20)</name>
    <dbReference type="NCBI Taxonomy" id="1156394"/>
    <lineage>
        <taxon>Eukaryota</taxon>
        <taxon>Sar</taxon>
        <taxon>Stramenopiles</taxon>
        <taxon>Oomycota</taxon>
        <taxon>Saprolegniomycetes</taxon>
        <taxon>Saprolegniales</taxon>
        <taxon>Saprolegniaceae</taxon>
        <taxon>Saprolegnia</taxon>
    </lineage>
</organism>
<gene>
    <name evidence="3" type="ORF">SDRG_09964</name>
</gene>
<feature type="region of interest" description="Disordered" evidence="1">
    <location>
        <begin position="383"/>
        <end position="427"/>
    </location>
</feature>
<evidence type="ECO:0000256" key="1">
    <source>
        <dbReference type="SAM" id="MobiDB-lite"/>
    </source>
</evidence>
<feature type="transmembrane region" description="Helical" evidence="2">
    <location>
        <begin position="459"/>
        <end position="482"/>
    </location>
</feature>
<evidence type="ECO:0000256" key="2">
    <source>
        <dbReference type="SAM" id="Phobius"/>
    </source>
</evidence>
<accession>T0RQ82</accession>
<keyword evidence="2" id="KW-1133">Transmembrane helix</keyword>
<dbReference type="OMA" id="TIHEVMH"/>
<feature type="transmembrane region" description="Helical" evidence="2">
    <location>
        <begin position="364"/>
        <end position="381"/>
    </location>
</feature>
<keyword evidence="2" id="KW-0812">Transmembrane</keyword>
<evidence type="ECO:0000313" key="3">
    <source>
        <dbReference type="EMBL" id="EQC32212.1"/>
    </source>
</evidence>
<keyword evidence="4" id="KW-1185">Reference proteome</keyword>
<keyword evidence="2" id="KW-0472">Membrane</keyword>
<evidence type="ECO:0000313" key="4">
    <source>
        <dbReference type="Proteomes" id="UP000030762"/>
    </source>
</evidence>
<feature type="transmembrane region" description="Helical" evidence="2">
    <location>
        <begin position="251"/>
        <end position="271"/>
    </location>
</feature>
<feature type="transmembrane region" description="Helical" evidence="2">
    <location>
        <begin position="12"/>
        <end position="32"/>
    </location>
</feature>
<dbReference type="GeneID" id="19950691"/>
<dbReference type="InParanoid" id="T0RQ82"/>
<feature type="compositionally biased region" description="Basic and acidic residues" evidence="1">
    <location>
        <begin position="393"/>
        <end position="407"/>
    </location>
</feature>
<proteinExistence type="predicted"/>
<dbReference type="OrthoDB" id="68012at2759"/>
<dbReference type="EMBL" id="JH767164">
    <property type="protein sequence ID" value="EQC32212.1"/>
    <property type="molecule type" value="Genomic_DNA"/>
</dbReference>
<feature type="transmembrane region" description="Helical" evidence="2">
    <location>
        <begin position="502"/>
        <end position="523"/>
    </location>
</feature>
<protein>
    <submittedName>
        <fullName evidence="3">Uncharacterized protein</fullName>
    </submittedName>
</protein>
<reference evidence="3 4" key="1">
    <citation type="submission" date="2012-04" db="EMBL/GenBank/DDBJ databases">
        <title>The Genome Sequence of Saprolegnia declina VS20.</title>
        <authorList>
            <consortium name="The Broad Institute Genome Sequencing Platform"/>
            <person name="Russ C."/>
            <person name="Nusbaum C."/>
            <person name="Tyler B."/>
            <person name="van West P."/>
            <person name="Dieguez-Uribeondo J."/>
            <person name="de Bruijn I."/>
            <person name="Tripathy S."/>
            <person name="Jiang R."/>
            <person name="Young S.K."/>
            <person name="Zeng Q."/>
            <person name="Gargeya S."/>
            <person name="Fitzgerald M."/>
            <person name="Haas B."/>
            <person name="Abouelleil A."/>
            <person name="Alvarado L."/>
            <person name="Arachchi H.M."/>
            <person name="Berlin A."/>
            <person name="Chapman S.B."/>
            <person name="Goldberg J."/>
            <person name="Griggs A."/>
            <person name="Gujja S."/>
            <person name="Hansen M."/>
            <person name="Howarth C."/>
            <person name="Imamovic A."/>
            <person name="Larimer J."/>
            <person name="McCowen C."/>
            <person name="Montmayeur A."/>
            <person name="Murphy C."/>
            <person name="Neiman D."/>
            <person name="Pearson M."/>
            <person name="Priest M."/>
            <person name="Roberts A."/>
            <person name="Saif S."/>
            <person name="Shea T."/>
            <person name="Sisk P."/>
            <person name="Sykes S."/>
            <person name="Wortman J."/>
            <person name="Nusbaum C."/>
            <person name="Birren B."/>
        </authorList>
    </citation>
    <scope>NUCLEOTIDE SEQUENCE [LARGE SCALE GENOMIC DNA]</scope>
    <source>
        <strain evidence="3 4">VS20</strain>
    </source>
</reference>
<dbReference type="RefSeq" id="XP_008614153.1">
    <property type="nucleotide sequence ID" value="XM_008615931.1"/>
</dbReference>
<dbReference type="AlphaFoldDB" id="T0RQ82"/>
<feature type="compositionally biased region" description="Basic residues" evidence="1">
    <location>
        <begin position="383"/>
        <end position="392"/>
    </location>
</feature>
<dbReference type="VEuPathDB" id="FungiDB:SDRG_09964"/>
<dbReference type="Proteomes" id="UP000030762">
    <property type="component" value="Unassembled WGS sequence"/>
</dbReference>